<sequence>MRFPAGETVTVLRAPLVPDRYGSQVRDWDSPARTSYDGCAVANWARGRVSEVHADGRDPVVSDLIIYMPPGADVAAADRLEVRGEVYELVGEPFGWSNPLTGTVFGVAVNCDRVEG</sequence>
<protein>
    <recommendedName>
        <fullName evidence="3">Head-tail adaptor protein</fullName>
    </recommendedName>
</protein>
<proteinExistence type="predicted"/>
<evidence type="ECO:0000313" key="1">
    <source>
        <dbReference type="EMBL" id="MFF4779413.1"/>
    </source>
</evidence>
<comment type="caution">
    <text evidence="1">The sequence shown here is derived from an EMBL/GenBank/DDBJ whole genome shotgun (WGS) entry which is preliminary data.</text>
</comment>
<dbReference type="RefSeq" id="WP_387348170.1">
    <property type="nucleotide sequence ID" value="NZ_JBIAXI010000049.1"/>
</dbReference>
<gene>
    <name evidence="1" type="ORF">ACFY05_42020</name>
</gene>
<evidence type="ECO:0000313" key="2">
    <source>
        <dbReference type="Proteomes" id="UP001602119"/>
    </source>
</evidence>
<reference evidence="1 2" key="1">
    <citation type="submission" date="2024-10" db="EMBL/GenBank/DDBJ databases">
        <title>The Natural Products Discovery Center: Release of the First 8490 Sequenced Strains for Exploring Actinobacteria Biosynthetic Diversity.</title>
        <authorList>
            <person name="Kalkreuter E."/>
            <person name="Kautsar S.A."/>
            <person name="Yang D."/>
            <person name="Bader C.D."/>
            <person name="Teijaro C.N."/>
            <person name="Fluegel L."/>
            <person name="Davis C.M."/>
            <person name="Simpson J.R."/>
            <person name="Lauterbach L."/>
            <person name="Steele A.D."/>
            <person name="Gui C."/>
            <person name="Meng S."/>
            <person name="Li G."/>
            <person name="Viehrig K."/>
            <person name="Ye F."/>
            <person name="Su P."/>
            <person name="Kiefer A.F."/>
            <person name="Nichols A."/>
            <person name="Cepeda A.J."/>
            <person name="Yan W."/>
            <person name="Fan B."/>
            <person name="Jiang Y."/>
            <person name="Adhikari A."/>
            <person name="Zheng C.-J."/>
            <person name="Schuster L."/>
            <person name="Cowan T.M."/>
            <person name="Smanski M.J."/>
            <person name="Chevrette M.G."/>
            <person name="De Carvalho L.P.S."/>
            <person name="Shen B."/>
        </authorList>
    </citation>
    <scope>NUCLEOTIDE SEQUENCE [LARGE SCALE GENOMIC DNA]</scope>
    <source>
        <strain evidence="1 2">NPDC001281</strain>
    </source>
</reference>
<dbReference type="Proteomes" id="UP001602119">
    <property type="component" value="Unassembled WGS sequence"/>
</dbReference>
<evidence type="ECO:0008006" key="3">
    <source>
        <dbReference type="Google" id="ProtNLM"/>
    </source>
</evidence>
<keyword evidence="2" id="KW-1185">Reference proteome</keyword>
<name>A0ABW6VKB6_MICFU</name>
<organism evidence="1 2">
    <name type="scientific">Microtetraspora fusca</name>
    <dbReference type="NCBI Taxonomy" id="1997"/>
    <lineage>
        <taxon>Bacteria</taxon>
        <taxon>Bacillati</taxon>
        <taxon>Actinomycetota</taxon>
        <taxon>Actinomycetes</taxon>
        <taxon>Streptosporangiales</taxon>
        <taxon>Streptosporangiaceae</taxon>
        <taxon>Microtetraspora</taxon>
    </lineage>
</organism>
<dbReference type="EMBL" id="JBIAXI010000049">
    <property type="protein sequence ID" value="MFF4779413.1"/>
    <property type="molecule type" value="Genomic_DNA"/>
</dbReference>
<accession>A0ABW6VKB6</accession>